<protein>
    <recommendedName>
        <fullName evidence="3">DUF4268 domain-containing protein</fullName>
    </recommendedName>
</protein>
<evidence type="ECO:0000313" key="1">
    <source>
        <dbReference type="EMBL" id="QQV77599.1"/>
    </source>
</evidence>
<keyword evidence="2" id="KW-1185">Reference proteome</keyword>
<evidence type="ECO:0000313" key="2">
    <source>
        <dbReference type="Proteomes" id="UP000595894"/>
    </source>
</evidence>
<dbReference type="Proteomes" id="UP000595894">
    <property type="component" value="Chromosome"/>
</dbReference>
<reference evidence="2" key="1">
    <citation type="submission" date="2020-09" db="EMBL/GenBank/DDBJ databases">
        <title>Sphingomonas sp., a new species isolated from pork steak.</title>
        <authorList>
            <person name="Heidler von Heilborn D."/>
        </authorList>
    </citation>
    <scope>NUCLEOTIDE SEQUENCE [LARGE SCALE GENOMIC DNA]</scope>
</reference>
<name>A0A974NV67_9SPHN</name>
<dbReference type="GO" id="GO:0003676">
    <property type="term" value="F:nucleic acid binding"/>
    <property type="evidence" value="ECO:0007669"/>
    <property type="project" value="InterPro"/>
</dbReference>
<dbReference type="RefSeq" id="WP_202094222.1">
    <property type="nucleotide sequence ID" value="NZ_CP061035.1"/>
</dbReference>
<accession>A0A974NV67</accession>
<evidence type="ECO:0008006" key="3">
    <source>
        <dbReference type="Google" id="ProtNLM"/>
    </source>
</evidence>
<sequence>MTLVLIENDAAQVVRRVPQGEARREATLRDMIADHPEMLPVHDLDPSYGRLITVTKELSIPGVGFVDVLLMDEHGRLVVVECKLWRNPQARREVVGQILDYAREISRFGYEDLQRQVSIATKRQGNVLHALASEAGGTLGEAEFVDRVSRDLAAGRFLLLIVGDGIAEGTRRIGEYLRDQPGLAFSFALIEMAEYRHTDTAGAEHLIVHPRVLAQTATIERWVIRSEIPGSAIESATPSSPSIDRTDAVPRNTTKAVTRWQAFMAAFTAETVFDDPGQPPPRWGGTGWLKVPLPHGLYVNVYRSSTQGTIGTYVRFDGAEGQKLWAAILHDRETIDGEFKAQDLGAPNWVEGDAPGIGLSIPSPDPWDDRTEVEQRRWMSKAANQMVNSLRPRLQQLGRDIAA</sequence>
<gene>
    <name evidence="1" type="ORF">H5J25_01985</name>
</gene>
<proteinExistence type="predicted"/>
<dbReference type="AlphaFoldDB" id="A0A974NV67"/>
<organism evidence="1 2">
    <name type="scientific">Sphingomonas aliaeris</name>
    <dbReference type="NCBI Taxonomy" id="2759526"/>
    <lineage>
        <taxon>Bacteria</taxon>
        <taxon>Pseudomonadati</taxon>
        <taxon>Pseudomonadota</taxon>
        <taxon>Alphaproteobacteria</taxon>
        <taxon>Sphingomonadales</taxon>
        <taxon>Sphingomonadaceae</taxon>
        <taxon>Sphingomonas</taxon>
    </lineage>
</organism>
<dbReference type="EMBL" id="CP061035">
    <property type="protein sequence ID" value="QQV77599.1"/>
    <property type="molecule type" value="Genomic_DNA"/>
</dbReference>
<dbReference type="Gene3D" id="3.40.1350.10">
    <property type="match status" value="1"/>
</dbReference>
<dbReference type="KEGG" id="sari:H5J25_01985"/>
<dbReference type="InterPro" id="IPR011856">
    <property type="entry name" value="tRNA_endonuc-like_dom_sf"/>
</dbReference>